<dbReference type="PROSITE" id="PS01010">
    <property type="entry name" value="CRISP_2"/>
    <property type="match status" value="1"/>
</dbReference>
<dbReference type="PRINTS" id="PR00837">
    <property type="entry name" value="V5TPXLIKE"/>
</dbReference>
<reference evidence="3" key="1">
    <citation type="submission" date="2021-04" db="EMBL/GenBank/DDBJ databases">
        <authorList>
            <consortium name="Wellcome Sanger Institute Data Sharing"/>
        </authorList>
    </citation>
    <scope>NUCLEOTIDE SEQUENCE [LARGE SCALE GENOMIC DNA]</scope>
</reference>
<dbReference type="PANTHER" id="PTHR10334">
    <property type="entry name" value="CYSTEINE-RICH SECRETORY PROTEIN-RELATED"/>
    <property type="match status" value="1"/>
</dbReference>
<accession>A0A7N6BVY7</accession>
<reference evidence="3" key="3">
    <citation type="submission" date="2025-09" db="UniProtKB">
        <authorList>
            <consortium name="Ensembl"/>
        </authorList>
    </citation>
    <scope>IDENTIFICATION</scope>
</reference>
<dbReference type="Proteomes" id="UP000265040">
    <property type="component" value="Chromosome 7"/>
</dbReference>
<dbReference type="PROSITE" id="PS01009">
    <property type="entry name" value="CRISP_1"/>
    <property type="match status" value="1"/>
</dbReference>
<dbReference type="PRINTS" id="PR00838">
    <property type="entry name" value="V5ALLERGEN"/>
</dbReference>
<dbReference type="GO" id="GO:0005576">
    <property type="term" value="C:extracellular region"/>
    <property type="evidence" value="ECO:0007669"/>
    <property type="project" value="InterPro"/>
</dbReference>
<proteinExistence type="inferred from homology"/>
<protein>
    <recommendedName>
        <fullName evidence="2">SCP domain-containing protein</fullName>
    </recommendedName>
</protein>
<feature type="domain" description="SCP" evidence="2">
    <location>
        <begin position="44"/>
        <end position="173"/>
    </location>
</feature>
<comment type="similarity">
    <text evidence="1">Belongs to the CRISP family.</text>
</comment>
<dbReference type="SUPFAM" id="SSF55797">
    <property type="entry name" value="PR-1-like"/>
    <property type="match status" value="1"/>
</dbReference>
<dbReference type="InterPro" id="IPR002413">
    <property type="entry name" value="V5_allergen-like"/>
</dbReference>
<dbReference type="Ensembl" id="ENSATET00000040328.2">
    <property type="protein sequence ID" value="ENSATEP00000068419.1"/>
    <property type="gene ID" value="ENSATEG00000026468.2"/>
</dbReference>
<evidence type="ECO:0000313" key="3">
    <source>
        <dbReference type="Ensembl" id="ENSATEP00000068419.1"/>
    </source>
</evidence>
<evidence type="ECO:0000256" key="1">
    <source>
        <dbReference type="ARBA" id="ARBA00009923"/>
    </source>
</evidence>
<evidence type="ECO:0000259" key="2">
    <source>
        <dbReference type="SMART" id="SM00198"/>
    </source>
</evidence>
<dbReference type="InterPro" id="IPR035940">
    <property type="entry name" value="CAP_sf"/>
</dbReference>
<name>A0A7N6BVY7_ANATE</name>
<dbReference type="InterPro" id="IPR018244">
    <property type="entry name" value="Allrgn_V5/Tpx1_CS"/>
</dbReference>
<organism evidence="3 4">
    <name type="scientific">Anabas testudineus</name>
    <name type="common">Climbing perch</name>
    <name type="synonym">Anthias testudineus</name>
    <dbReference type="NCBI Taxonomy" id="64144"/>
    <lineage>
        <taxon>Eukaryota</taxon>
        <taxon>Metazoa</taxon>
        <taxon>Chordata</taxon>
        <taxon>Craniata</taxon>
        <taxon>Vertebrata</taxon>
        <taxon>Euteleostomi</taxon>
        <taxon>Actinopterygii</taxon>
        <taxon>Neopterygii</taxon>
        <taxon>Teleostei</taxon>
        <taxon>Neoteleostei</taxon>
        <taxon>Acanthomorphata</taxon>
        <taxon>Anabantaria</taxon>
        <taxon>Anabantiformes</taxon>
        <taxon>Anabantoidei</taxon>
        <taxon>Anabantidae</taxon>
        <taxon>Anabas</taxon>
    </lineage>
</organism>
<keyword evidence="4" id="KW-1185">Reference proteome</keyword>
<reference evidence="3" key="2">
    <citation type="submission" date="2025-08" db="UniProtKB">
        <authorList>
            <consortium name="Ensembl"/>
        </authorList>
    </citation>
    <scope>IDENTIFICATION</scope>
</reference>
<dbReference type="SMART" id="SM00198">
    <property type="entry name" value="SCP"/>
    <property type="match status" value="1"/>
</dbReference>
<dbReference type="Pfam" id="PF00188">
    <property type="entry name" value="CAP"/>
    <property type="match status" value="1"/>
</dbReference>
<sequence>YFTTGSVEGNLVSLNMKNKSFQLKHADAFSLALITIVHCPEFLHFPKPFLINSHGFLQKWDPNLKLVAEGYAAKCIWNHNPDLEDTGENLFAGTGSLDPREAMEKWFLEHLDYDFQNNTCDEDKMCGHYTQMVWADTHRVGCAYHLCNSMEGLEWERVSFLVCNYYPPGNYEGERPYVEGDWCSRCPEKLQKCENNLCGRTLDSQCMDQIIWGNRFWSKSALYLTPAAVSDEQSQLLLFFVVWI</sequence>
<dbReference type="GeneTree" id="ENSGT00940000163908"/>
<dbReference type="InterPro" id="IPR014044">
    <property type="entry name" value="CAP_dom"/>
</dbReference>
<evidence type="ECO:0000313" key="4">
    <source>
        <dbReference type="Proteomes" id="UP000265040"/>
    </source>
</evidence>
<dbReference type="InterPro" id="IPR001283">
    <property type="entry name" value="CRISP-related"/>
</dbReference>
<dbReference type="AlphaFoldDB" id="A0A7N6BVY7"/>
<dbReference type="Gene3D" id="3.40.33.10">
    <property type="entry name" value="CAP"/>
    <property type="match status" value="1"/>
</dbReference>